<evidence type="ECO:0000256" key="5">
    <source>
        <dbReference type="ARBA" id="ARBA00023128"/>
    </source>
</evidence>
<keyword evidence="4" id="KW-1133">Transmembrane helix</keyword>
<feature type="chain" id="PRO_5045322873" evidence="7">
    <location>
        <begin position="25"/>
        <end position="120"/>
    </location>
</feature>
<keyword evidence="3" id="KW-0999">Mitochondrion inner membrane</keyword>
<keyword evidence="9" id="KW-1185">Reference proteome</keyword>
<protein>
    <submittedName>
        <fullName evidence="8">Translocase PAM18</fullName>
    </submittedName>
</protein>
<evidence type="ECO:0000256" key="3">
    <source>
        <dbReference type="ARBA" id="ARBA00022792"/>
    </source>
</evidence>
<evidence type="ECO:0000256" key="1">
    <source>
        <dbReference type="ARBA" id="ARBA00004273"/>
    </source>
</evidence>
<comment type="caution">
    <text evidence="8">The sequence shown here is derived from an EMBL/GenBank/DDBJ whole genome shotgun (WGS) entry which is preliminary data.</text>
</comment>
<sequence>MLKRLFLSLSVPLALTAGLGLAKASFTMGRYIRDDVQLPWHKDETAAALGIAVPKKFAGGFEPKMSKKEALSILGLSGFPSADEVERSYIHLVALNHPDRGGSDYISAKIHEARNYLVKS</sequence>
<gene>
    <name evidence="8" type="ORF">PAPYR_2934</name>
</gene>
<dbReference type="Proteomes" id="UP001141327">
    <property type="component" value="Unassembled WGS sequence"/>
</dbReference>
<keyword evidence="5" id="KW-0496">Mitochondrion</keyword>
<keyword evidence="7" id="KW-0732">Signal</keyword>
<dbReference type="PANTHER" id="PTHR12763">
    <property type="match status" value="1"/>
</dbReference>
<evidence type="ECO:0000256" key="4">
    <source>
        <dbReference type="ARBA" id="ARBA00022989"/>
    </source>
</evidence>
<name>A0ABQ8UNF7_9EUKA</name>
<reference evidence="8" key="1">
    <citation type="journal article" date="2022" name="bioRxiv">
        <title>Genomics of Preaxostyla Flagellates Illuminates Evolutionary Transitions and the Path Towards Mitochondrial Loss.</title>
        <authorList>
            <person name="Novak L.V.F."/>
            <person name="Treitli S.C."/>
            <person name="Pyrih J."/>
            <person name="Halakuc P."/>
            <person name="Pipaliya S.V."/>
            <person name="Vacek V."/>
            <person name="Brzon O."/>
            <person name="Soukal P."/>
            <person name="Eme L."/>
            <person name="Dacks J.B."/>
            <person name="Karnkowska A."/>
            <person name="Elias M."/>
            <person name="Hampl V."/>
        </authorList>
    </citation>
    <scope>NUCLEOTIDE SEQUENCE</scope>
    <source>
        <strain evidence="8">RCP-MX</strain>
    </source>
</reference>
<organism evidence="8 9">
    <name type="scientific">Paratrimastix pyriformis</name>
    <dbReference type="NCBI Taxonomy" id="342808"/>
    <lineage>
        <taxon>Eukaryota</taxon>
        <taxon>Metamonada</taxon>
        <taxon>Preaxostyla</taxon>
        <taxon>Paratrimastigidae</taxon>
        <taxon>Paratrimastix</taxon>
    </lineage>
</organism>
<accession>A0ABQ8UNF7</accession>
<keyword evidence="6" id="KW-0472">Membrane</keyword>
<feature type="signal peptide" evidence="7">
    <location>
        <begin position="1"/>
        <end position="24"/>
    </location>
</feature>
<evidence type="ECO:0000256" key="6">
    <source>
        <dbReference type="ARBA" id="ARBA00023136"/>
    </source>
</evidence>
<keyword evidence="2" id="KW-0812">Transmembrane</keyword>
<dbReference type="EMBL" id="JAPMOS010000011">
    <property type="protein sequence ID" value="KAJ4460706.1"/>
    <property type="molecule type" value="Genomic_DNA"/>
</dbReference>
<dbReference type="InterPro" id="IPR036869">
    <property type="entry name" value="J_dom_sf"/>
</dbReference>
<dbReference type="PANTHER" id="PTHR12763:SF28">
    <property type="entry name" value="GEO10507P1-RELATED"/>
    <property type="match status" value="1"/>
</dbReference>
<dbReference type="Gene3D" id="1.10.287.110">
    <property type="entry name" value="DnaJ domain"/>
    <property type="match status" value="1"/>
</dbReference>
<proteinExistence type="predicted"/>
<evidence type="ECO:0000256" key="2">
    <source>
        <dbReference type="ARBA" id="ARBA00022692"/>
    </source>
</evidence>
<comment type="subcellular location">
    <subcellularLocation>
        <location evidence="1">Mitochondrion inner membrane</location>
    </subcellularLocation>
</comment>
<evidence type="ECO:0000256" key="7">
    <source>
        <dbReference type="SAM" id="SignalP"/>
    </source>
</evidence>
<evidence type="ECO:0000313" key="9">
    <source>
        <dbReference type="Proteomes" id="UP001141327"/>
    </source>
</evidence>
<dbReference type="SUPFAM" id="SSF46565">
    <property type="entry name" value="Chaperone J-domain"/>
    <property type="match status" value="1"/>
</dbReference>
<evidence type="ECO:0000313" key="8">
    <source>
        <dbReference type="EMBL" id="KAJ4460706.1"/>
    </source>
</evidence>